<sequence length="100" mass="11249">MSMVQPPIPILDPVGCFLFRNGRRLFPVLFNLATRAKISSNATCGDNGPERFCRLVEHVQLRSYDMQPNDRPHCDICDSYSRSPNDAHPVTNAIDGSNSW</sequence>
<evidence type="ECO:0000259" key="3">
    <source>
        <dbReference type="PROSITE" id="PS51117"/>
    </source>
</evidence>
<proteinExistence type="predicted"/>
<reference evidence="4" key="1">
    <citation type="journal article" date="2023" name="Mol. Biol. Evol.">
        <title>Third-Generation Sequencing Reveals the Adaptive Role of the Epigenome in Three Deep-Sea Polychaetes.</title>
        <authorList>
            <person name="Perez M."/>
            <person name="Aroh O."/>
            <person name="Sun Y."/>
            <person name="Lan Y."/>
            <person name="Juniper S.K."/>
            <person name="Young C.R."/>
            <person name="Angers B."/>
            <person name="Qian P.Y."/>
        </authorList>
    </citation>
    <scope>NUCLEOTIDE SEQUENCE</scope>
    <source>
        <strain evidence="4">R07B-5</strain>
    </source>
</reference>
<dbReference type="AlphaFoldDB" id="A0AAD9KDS6"/>
<keyword evidence="1" id="KW-1015">Disulfide bond</keyword>
<dbReference type="Proteomes" id="UP001209878">
    <property type="component" value="Unassembled WGS sequence"/>
</dbReference>
<keyword evidence="2" id="KW-0424">Laminin EGF-like domain</keyword>
<evidence type="ECO:0000313" key="4">
    <source>
        <dbReference type="EMBL" id="KAK2168855.1"/>
    </source>
</evidence>
<dbReference type="PROSITE" id="PS51117">
    <property type="entry name" value="LAMININ_NTER"/>
    <property type="match status" value="1"/>
</dbReference>
<dbReference type="Pfam" id="PF00055">
    <property type="entry name" value="Laminin_N"/>
    <property type="match status" value="1"/>
</dbReference>
<feature type="domain" description="Laminin N-terminal" evidence="3">
    <location>
        <begin position="21"/>
        <end position="100"/>
    </location>
</feature>
<dbReference type="Gene3D" id="2.60.120.260">
    <property type="entry name" value="Galactose-binding domain-like"/>
    <property type="match status" value="1"/>
</dbReference>
<evidence type="ECO:0000256" key="2">
    <source>
        <dbReference type="ARBA" id="ARBA00023292"/>
    </source>
</evidence>
<organism evidence="4 5">
    <name type="scientific">Ridgeia piscesae</name>
    <name type="common">Tubeworm</name>
    <dbReference type="NCBI Taxonomy" id="27915"/>
    <lineage>
        <taxon>Eukaryota</taxon>
        <taxon>Metazoa</taxon>
        <taxon>Spiralia</taxon>
        <taxon>Lophotrochozoa</taxon>
        <taxon>Annelida</taxon>
        <taxon>Polychaeta</taxon>
        <taxon>Sedentaria</taxon>
        <taxon>Canalipalpata</taxon>
        <taxon>Sabellida</taxon>
        <taxon>Siboglinidae</taxon>
        <taxon>Ridgeia</taxon>
    </lineage>
</organism>
<gene>
    <name evidence="4" type="ORF">NP493_1214g00019</name>
</gene>
<protein>
    <recommendedName>
        <fullName evidence="3">Laminin N-terminal domain-containing protein</fullName>
    </recommendedName>
</protein>
<dbReference type="InterPro" id="IPR008211">
    <property type="entry name" value="Laminin_N"/>
</dbReference>
<keyword evidence="5" id="KW-1185">Reference proteome</keyword>
<name>A0AAD9KDS6_RIDPI</name>
<accession>A0AAD9KDS6</accession>
<evidence type="ECO:0000256" key="1">
    <source>
        <dbReference type="ARBA" id="ARBA00023157"/>
    </source>
</evidence>
<evidence type="ECO:0000313" key="5">
    <source>
        <dbReference type="Proteomes" id="UP001209878"/>
    </source>
</evidence>
<dbReference type="EMBL" id="JAODUO010001212">
    <property type="protein sequence ID" value="KAK2168855.1"/>
    <property type="molecule type" value="Genomic_DNA"/>
</dbReference>
<comment type="caution">
    <text evidence="4">The sequence shown here is derived from an EMBL/GenBank/DDBJ whole genome shotgun (WGS) entry which is preliminary data.</text>
</comment>